<organism evidence="1">
    <name type="scientific">Pararge aegeria</name>
    <name type="common">speckled wood butterfly</name>
    <dbReference type="NCBI Taxonomy" id="116150"/>
    <lineage>
        <taxon>Eukaryota</taxon>
        <taxon>Metazoa</taxon>
        <taxon>Ecdysozoa</taxon>
        <taxon>Arthropoda</taxon>
        <taxon>Hexapoda</taxon>
        <taxon>Insecta</taxon>
        <taxon>Pterygota</taxon>
        <taxon>Neoptera</taxon>
        <taxon>Endopterygota</taxon>
        <taxon>Lepidoptera</taxon>
        <taxon>Glossata</taxon>
        <taxon>Ditrysia</taxon>
        <taxon>Papilionoidea</taxon>
        <taxon>Nymphalidae</taxon>
        <taxon>Satyrinae</taxon>
        <taxon>Satyrini</taxon>
        <taxon>Parargina</taxon>
        <taxon>Pararge</taxon>
    </lineage>
</organism>
<evidence type="ECO:0000313" key="1">
    <source>
        <dbReference type="EMBL" id="JAA91425.1"/>
    </source>
</evidence>
<dbReference type="AlphaFoldDB" id="S4PR45"/>
<proteinExistence type="predicted"/>
<reference evidence="1" key="1">
    <citation type="journal article" date="2013" name="BMC Genomics">
        <title>Unscrambling butterfly oogenesis.</title>
        <authorList>
            <person name="Carter J.M."/>
            <person name="Baker S.C."/>
            <person name="Pink R."/>
            <person name="Carter D.R."/>
            <person name="Collins A."/>
            <person name="Tomlin J."/>
            <person name="Gibbs M."/>
            <person name="Breuker C.J."/>
        </authorList>
    </citation>
    <scope>NUCLEOTIDE SEQUENCE</scope>
    <source>
        <tissue evidence="1">Ovary</tissue>
    </source>
</reference>
<accession>S4PR45</accession>
<reference evidence="1" key="2">
    <citation type="submission" date="2013-05" db="EMBL/GenBank/DDBJ databases">
        <authorList>
            <person name="Carter J.-M."/>
            <person name="Baker S.C."/>
            <person name="Pink R."/>
            <person name="Carter D.R.F."/>
            <person name="Collins A."/>
            <person name="Tomlin J."/>
            <person name="Gibbs M."/>
            <person name="Breuker C.J."/>
        </authorList>
    </citation>
    <scope>NUCLEOTIDE SEQUENCE</scope>
    <source>
        <tissue evidence="1">Ovary</tissue>
    </source>
</reference>
<protein>
    <submittedName>
        <fullName evidence="1">Uncharacterized protein</fullName>
    </submittedName>
</protein>
<dbReference type="EMBL" id="GAIX01001135">
    <property type="protein sequence ID" value="JAA91425.1"/>
    <property type="molecule type" value="Transcribed_RNA"/>
</dbReference>
<sequence>MKALKRSKIVSVQNDVIIYLDMLLSMTKRCIVVREALLRYLSGAMSACRYNERLEPASLDAVVSMFYIECYRSTQISI</sequence>
<name>S4PR45_9NEOP</name>